<protein>
    <submittedName>
        <fullName evidence="4">Uncharacterized protein</fullName>
    </submittedName>
</protein>
<keyword evidence="5" id="KW-1185">Reference proteome</keyword>
<gene>
    <name evidence="4" type="ORF">QR680_000945</name>
</gene>
<dbReference type="AlphaFoldDB" id="A0AA39GWF3"/>
<feature type="region of interest" description="Disordered" evidence="3">
    <location>
        <begin position="86"/>
        <end position="132"/>
    </location>
</feature>
<sequence length="230" mass="26076">MDGNSELYAHWTTESLSKKARFDKKLFEISNERNINAIFQADAMHMFKCVEEDYLQQLATSKVSSGRGKTKRRPESLPIHVTVAKPRRGRGRPRKRPVSQPARVAAAKSGRGRGRPRKCPEGEPTCKTGPVKPLEQLMKGWSEESLEMWKHFDSASNKMASERARSAKWLNDLRVVFCRTTNAFRKEKGNIPEAADGPHVPEVVDGEGRKKTLERRHRSPSVVIIESEEV</sequence>
<accession>A0AA39GWF3</accession>
<comment type="subcellular location">
    <subcellularLocation>
        <location evidence="1">Nucleus</location>
    </subcellularLocation>
</comment>
<evidence type="ECO:0000256" key="3">
    <source>
        <dbReference type="SAM" id="MobiDB-lite"/>
    </source>
</evidence>
<name>A0AA39GWF3_9BILA</name>
<dbReference type="PROSITE" id="PS00354">
    <property type="entry name" value="HMGI_Y"/>
    <property type="match status" value="1"/>
</dbReference>
<evidence type="ECO:0000313" key="5">
    <source>
        <dbReference type="Proteomes" id="UP001175271"/>
    </source>
</evidence>
<dbReference type="GO" id="GO:0006355">
    <property type="term" value="P:regulation of DNA-templated transcription"/>
    <property type="evidence" value="ECO:0007669"/>
    <property type="project" value="InterPro"/>
</dbReference>
<dbReference type="GO" id="GO:0003677">
    <property type="term" value="F:DNA binding"/>
    <property type="evidence" value="ECO:0007669"/>
    <property type="project" value="InterPro"/>
</dbReference>
<feature type="compositionally biased region" description="Basic residues" evidence="3">
    <location>
        <begin position="86"/>
        <end position="97"/>
    </location>
</feature>
<dbReference type="InterPro" id="IPR017956">
    <property type="entry name" value="AT_hook_DNA-bd_motif"/>
</dbReference>
<dbReference type="Proteomes" id="UP001175271">
    <property type="component" value="Unassembled WGS sequence"/>
</dbReference>
<dbReference type="InterPro" id="IPR000637">
    <property type="entry name" value="HMGI/Y_DNA-bd_CS"/>
</dbReference>
<dbReference type="EMBL" id="JAUCMV010000005">
    <property type="protein sequence ID" value="KAK0394807.1"/>
    <property type="molecule type" value="Genomic_DNA"/>
</dbReference>
<evidence type="ECO:0000256" key="1">
    <source>
        <dbReference type="ARBA" id="ARBA00004123"/>
    </source>
</evidence>
<dbReference type="GO" id="GO:0005634">
    <property type="term" value="C:nucleus"/>
    <property type="evidence" value="ECO:0007669"/>
    <property type="project" value="UniProtKB-SubCell"/>
</dbReference>
<feature type="region of interest" description="Disordered" evidence="3">
    <location>
        <begin position="189"/>
        <end position="218"/>
    </location>
</feature>
<evidence type="ECO:0000313" key="4">
    <source>
        <dbReference type="EMBL" id="KAK0394807.1"/>
    </source>
</evidence>
<dbReference type="PRINTS" id="PR00929">
    <property type="entry name" value="ATHOOK"/>
</dbReference>
<evidence type="ECO:0000256" key="2">
    <source>
        <dbReference type="ARBA" id="ARBA00023242"/>
    </source>
</evidence>
<comment type="caution">
    <text evidence="4">The sequence shown here is derived from an EMBL/GenBank/DDBJ whole genome shotgun (WGS) entry which is preliminary data.</text>
</comment>
<proteinExistence type="predicted"/>
<organism evidence="4 5">
    <name type="scientific">Steinernema hermaphroditum</name>
    <dbReference type="NCBI Taxonomy" id="289476"/>
    <lineage>
        <taxon>Eukaryota</taxon>
        <taxon>Metazoa</taxon>
        <taxon>Ecdysozoa</taxon>
        <taxon>Nematoda</taxon>
        <taxon>Chromadorea</taxon>
        <taxon>Rhabditida</taxon>
        <taxon>Tylenchina</taxon>
        <taxon>Panagrolaimomorpha</taxon>
        <taxon>Strongyloidoidea</taxon>
        <taxon>Steinernematidae</taxon>
        <taxon>Steinernema</taxon>
    </lineage>
</organism>
<reference evidence="4" key="1">
    <citation type="submission" date="2023-06" db="EMBL/GenBank/DDBJ databases">
        <title>Genomic analysis of the entomopathogenic nematode Steinernema hermaphroditum.</title>
        <authorList>
            <person name="Schwarz E.M."/>
            <person name="Heppert J.K."/>
            <person name="Baniya A."/>
            <person name="Schwartz H.T."/>
            <person name="Tan C.-H."/>
            <person name="Antoshechkin I."/>
            <person name="Sternberg P.W."/>
            <person name="Goodrich-Blair H."/>
            <person name="Dillman A.R."/>
        </authorList>
    </citation>
    <scope>NUCLEOTIDE SEQUENCE</scope>
    <source>
        <strain evidence="4">PS9179</strain>
        <tissue evidence="4">Whole animal</tissue>
    </source>
</reference>
<keyword evidence="2" id="KW-0539">Nucleus</keyword>